<name>A0A538TI31_UNCEI</name>
<feature type="compositionally biased region" description="Low complexity" evidence="1">
    <location>
        <begin position="51"/>
        <end position="71"/>
    </location>
</feature>
<protein>
    <recommendedName>
        <fullName evidence="4">FlgD Ig-like domain-containing protein</fullName>
    </recommendedName>
</protein>
<dbReference type="AlphaFoldDB" id="A0A538TI31"/>
<reference evidence="2 3" key="1">
    <citation type="journal article" date="2019" name="Nat. Microbiol.">
        <title>Mediterranean grassland soil C-N compound turnover is dependent on rainfall and depth, and is mediated by genomically divergent microorganisms.</title>
        <authorList>
            <person name="Diamond S."/>
            <person name="Andeer P.F."/>
            <person name="Li Z."/>
            <person name="Crits-Christoph A."/>
            <person name="Burstein D."/>
            <person name="Anantharaman K."/>
            <person name="Lane K.R."/>
            <person name="Thomas B.C."/>
            <person name="Pan C."/>
            <person name="Northen T.R."/>
            <person name="Banfield J.F."/>
        </authorList>
    </citation>
    <scope>NUCLEOTIDE SEQUENCE [LARGE SCALE GENOMIC DNA]</scope>
    <source>
        <strain evidence="2">WS_9</strain>
    </source>
</reference>
<evidence type="ECO:0008006" key="4">
    <source>
        <dbReference type="Google" id="ProtNLM"/>
    </source>
</evidence>
<organism evidence="2 3">
    <name type="scientific">Eiseniibacteriota bacterium</name>
    <dbReference type="NCBI Taxonomy" id="2212470"/>
    <lineage>
        <taxon>Bacteria</taxon>
        <taxon>Candidatus Eiseniibacteriota</taxon>
    </lineage>
</organism>
<evidence type="ECO:0000256" key="1">
    <source>
        <dbReference type="SAM" id="MobiDB-lite"/>
    </source>
</evidence>
<dbReference type="Proteomes" id="UP000317691">
    <property type="component" value="Unassembled WGS sequence"/>
</dbReference>
<sequence length="391" mass="40765">MRSHPCIDARAARALPWLAAVVAVSLLGVSGAVAGERPPVSAAAVKQATEPPSQQKADAAPAPSSQAAPDSGMTLRGGQERTDFRTMTVEGEDRVHLEIDRPTLTLDLDPEKVGGLESGTASDVLNRVPPDLMTGFLGTSAHIPSPYLAHPWLSQFATGPIARFEPNVKDVERWKLMVADSKGQTVTTFHGKGDPPKEIAWDGRSQDGTPVTPGLTYSYIFEAYDKAGNKRNFVGQGFRVSAYRLDSPDGPVLVFSGQSVLAAMKSARSFGLGADGASKAVPPVILEAAGWLNASSRLTQPVRVTATARTYEQASLLAGRVNAALVEIALGDPARIQAVTEVVSDAPDGGTVRIGPPSSGPVPTGASSGNPPPAGAPPLNSRDSRSNSKAR</sequence>
<evidence type="ECO:0000313" key="2">
    <source>
        <dbReference type="EMBL" id="TMQ63287.1"/>
    </source>
</evidence>
<dbReference type="Gene3D" id="2.60.40.4070">
    <property type="match status" value="1"/>
</dbReference>
<comment type="caution">
    <text evidence="2">The sequence shown here is derived from an EMBL/GenBank/DDBJ whole genome shotgun (WGS) entry which is preliminary data.</text>
</comment>
<feature type="region of interest" description="Disordered" evidence="1">
    <location>
        <begin position="43"/>
        <end position="81"/>
    </location>
</feature>
<proteinExistence type="predicted"/>
<dbReference type="EMBL" id="VBOZ01000032">
    <property type="protein sequence ID" value="TMQ63287.1"/>
    <property type="molecule type" value="Genomic_DNA"/>
</dbReference>
<gene>
    <name evidence="2" type="ORF">E6K79_10315</name>
</gene>
<evidence type="ECO:0000313" key="3">
    <source>
        <dbReference type="Proteomes" id="UP000317691"/>
    </source>
</evidence>
<feature type="region of interest" description="Disordered" evidence="1">
    <location>
        <begin position="346"/>
        <end position="391"/>
    </location>
</feature>
<accession>A0A538TI31</accession>
<feature type="compositionally biased region" description="Basic and acidic residues" evidence="1">
    <location>
        <begin position="382"/>
        <end position="391"/>
    </location>
</feature>